<proteinExistence type="predicted"/>
<dbReference type="NCBIfam" id="NF040535">
    <property type="entry name" value="LiaF_C_term"/>
    <property type="match status" value="1"/>
</dbReference>
<dbReference type="GO" id="GO:0016020">
    <property type="term" value="C:membrane"/>
    <property type="evidence" value="ECO:0007669"/>
    <property type="project" value="InterPro"/>
</dbReference>
<sequence>MLRNQRTDWVSWAILIAITLFLAELLLFHGGAIFFLMITVGCMYIGRKRMPKMSGTALFWFGLISFVICLFHMVTFRLFLFLFFVYIVIQFAQSKRTPIRIQPIIQEQSSQTEEALFQRTPLLQNTFFGSQKTPEHVYEWNDIDIQVGIGDTIIDLSYTVLPKGEAVVVIRHLIGNIQILVPYEVEVSIHHSVIIGSLSVFQRSETKLFNETLHFQTAGYDKAERKVKILTSMIAGALEVKRI</sequence>
<protein>
    <submittedName>
        <fullName evidence="3">Lia operon protein LiaF</fullName>
    </submittedName>
</protein>
<dbReference type="PIRSF" id="PIRSF031509">
    <property type="entry name" value="Cell_wall_LiaF/YvqF"/>
    <property type="match status" value="1"/>
</dbReference>
<dbReference type="InterPro" id="IPR016975">
    <property type="entry name" value="Cell_wall_LiaF"/>
</dbReference>
<feature type="domain" description="Cell wall-active antibiotics response LiaF-like C-terminal" evidence="2">
    <location>
        <begin position="127"/>
        <end position="240"/>
    </location>
</feature>
<feature type="transmembrane region" description="Helical" evidence="1">
    <location>
        <begin position="12"/>
        <end position="45"/>
    </location>
</feature>
<keyword evidence="1" id="KW-1133">Transmembrane helix</keyword>
<accession>A0A7W0BYB1</accession>
<gene>
    <name evidence="3" type="ORF">HNR31_001160</name>
</gene>
<name>A0A7W0BYB1_9BACL</name>
<dbReference type="EMBL" id="JACDUT010000003">
    <property type="protein sequence ID" value="MBA2874390.1"/>
    <property type="molecule type" value="Genomic_DNA"/>
</dbReference>
<dbReference type="Proteomes" id="UP000523087">
    <property type="component" value="Unassembled WGS sequence"/>
</dbReference>
<evidence type="ECO:0000259" key="2">
    <source>
        <dbReference type="Pfam" id="PF09922"/>
    </source>
</evidence>
<evidence type="ECO:0000313" key="4">
    <source>
        <dbReference type="Proteomes" id="UP000523087"/>
    </source>
</evidence>
<feature type="transmembrane region" description="Helical" evidence="1">
    <location>
        <begin position="57"/>
        <end position="89"/>
    </location>
</feature>
<comment type="caution">
    <text evidence="3">The sequence shown here is derived from an EMBL/GenBank/DDBJ whole genome shotgun (WGS) entry which is preliminary data.</text>
</comment>
<keyword evidence="1" id="KW-0472">Membrane</keyword>
<organism evidence="3 4">
    <name type="scientific">Thermaerobacillus caldiproteolyticus</name>
    <dbReference type="NCBI Taxonomy" id="247480"/>
    <lineage>
        <taxon>Bacteria</taxon>
        <taxon>Bacillati</taxon>
        <taxon>Bacillota</taxon>
        <taxon>Bacilli</taxon>
        <taxon>Bacillales</taxon>
        <taxon>Anoxybacillaceae</taxon>
        <taxon>Thermaerobacillus</taxon>
    </lineage>
</organism>
<dbReference type="AlphaFoldDB" id="A0A7W0BYB1"/>
<dbReference type="Pfam" id="PF09922">
    <property type="entry name" value="LiaF-like_C"/>
    <property type="match status" value="1"/>
</dbReference>
<dbReference type="InterPro" id="IPR047793">
    <property type="entry name" value="LiaF_C"/>
</dbReference>
<reference evidence="3 4" key="1">
    <citation type="submission" date="2020-07" db="EMBL/GenBank/DDBJ databases">
        <title>Genomic Encyclopedia of Type Strains, Phase IV (KMG-IV): sequencing the most valuable type-strain genomes for metagenomic binning, comparative biology and taxonomic classification.</title>
        <authorList>
            <person name="Goeker M."/>
        </authorList>
    </citation>
    <scope>NUCLEOTIDE SEQUENCE [LARGE SCALE GENOMIC DNA]</scope>
    <source>
        <strain evidence="3 4">DSM 15730</strain>
    </source>
</reference>
<dbReference type="RefSeq" id="WP_181555310.1">
    <property type="nucleotide sequence ID" value="NZ_CP064060.1"/>
</dbReference>
<evidence type="ECO:0000313" key="3">
    <source>
        <dbReference type="EMBL" id="MBA2874390.1"/>
    </source>
</evidence>
<dbReference type="InterPro" id="IPR024425">
    <property type="entry name" value="LiaF-like_C"/>
</dbReference>
<keyword evidence="1" id="KW-0812">Transmembrane</keyword>
<keyword evidence="4" id="KW-1185">Reference proteome</keyword>
<evidence type="ECO:0000256" key="1">
    <source>
        <dbReference type="SAM" id="Phobius"/>
    </source>
</evidence>